<evidence type="ECO:0000256" key="4">
    <source>
        <dbReference type="ARBA" id="ARBA00022723"/>
    </source>
</evidence>
<dbReference type="InterPro" id="IPR002125">
    <property type="entry name" value="CMP_dCMP_dom"/>
</dbReference>
<reference evidence="9" key="1">
    <citation type="journal article" date="2022" name="Proc. Natl. Acad. Sci. U.S.A.">
        <title>Life cycle and functional genomics of the unicellular red alga Galdieria for elucidating algal and plant evolution and industrial use.</title>
        <authorList>
            <person name="Hirooka S."/>
            <person name="Itabashi T."/>
            <person name="Ichinose T.M."/>
            <person name="Onuma R."/>
            <person name="Fujiwara T."/>
            <person name="Yamashita S."/>
            <person name="Jong L.W."/>
            <person name="Tomita R."/>
            <person name="Iwane A.H."/>
            <person name="Miyagishima S.Y."/>
        </authorList>
    </citation>
    <scope>NUCLEOTIDE SEQUENCE</scope>
    <source>
        <strain evidence="9">NBRC 102759</strain>
    </source>
</reference>
<dbReference type="GO" id="GO:0046872">
    <property type="term" value="F:metal ion binding"/>
    <property type="evidence" value="ECO:0007669"/>
    <property type="project" value="UniProtKB-KW"/>
</dbReference>
<organism evidence="9 10">
    <name type="scientific">Galdieria partita</name>
    <dbReference type="NCBI Taxonomy" id="83374"/>
    <lineage>
        <taxon>Eukaryota</taxon>
        <taxon>Rhodophyta</taxon>
        <taxon>Bangiophyceae</taxon>
        <taxon>Galdieriales</taxon>
        <taxon>Galdieriaceae</taxon>
        <taxon>Galdieria</taxon>
    </lineage>
</organism>
<comment type="caution">
    <text evidence="9">The sequence shown here is derived from an EMBL/GenBank/DDBJ whole genome shotgun (WGS) entry which is preliminary data.</text>
</comment>
<keyword evidence="3" id="KW-0819">tRNA processing</keyword>
<proteinExistence type="inferred from homology"/>
<dbReference type="GO" id="GO:0052717">
    <property type="term" value="F:tRNA-specific adenosine-34 deaminase activity"/>
    <property type="evidence" value="ECO:0007669"/>
    <property type="project" value="UniProtKB-EC"/>
</dbReference>
<comment type="cofactor">
    <cofactor evidence="1">
        <name>Zn(2+)</name>
        <dbReference type="ChEBI" id="CHEBI:29105"/>
    </cofactor>
</comment>
<evidence type="ECO:0000256" key="2">
    <source>
        <dbReference type="ARBA" id="ARBA00012740"/>
    </source>
</evidence>
<evidence type="ECO:0000313" key="9">
    <source>
        <dbReference type="EMBL" id="GJQ12048.1"/>
    </source>
</evidence>
<dbReference type="SUPFAM" id="SSF53927">
    <property type="entry name" value="Cytidine deaminase-like"/>
    <property type="match status" value="1"/>
</dbReference>
<feature type="domain" description="CMP/dCMP-type deaminase" evidence="8">
    <location>
        <begin position="38"/>
        <end position="150"/>
    </location>
</feature>
<evidence type="ECO:0000256" key="5">
    <source>
        <dbReference type="ARBA" id="ARBA00022801"/>
    </source>
</evidence>
<evidence type="ECO:0000256" key="1">
    <source>
        <dbReference type="ARBA" id="ARBA00001947"/>
    </source>
</evidence>
<keyword evidence="6" id="KW-0862">Zinc</keyword>
<dbReference type="CDD" id="cd01285">
    <property type="entry name" value="nucleoside_deaminase"/>
    <property type="match status" value="1"/>
</dbReference>
<evidence type="ECO:0000313" key="10">
    <source>
        <dbReference type="Proteomes" id="UP001061958"/>
    </source>
</evidence>
<dbReference type="Proteomes" id="UP001061958">
    <property type="component" value="Unassembled WGS sequence"/>
</dbReference>
<protein>
    <recommendedName>
        <fullName evidence="2">tRNA(adenine(34)) deaminase</fullName>
        <ecNumber evidence="2">3.5.4.33</ecNumber>
    </recommendedName>
</protein>
<dbReference type="Pfam" id="PF00383">
    <property type="entry name" value="dCMP_cyt_deam_1"/>
    <property type="match status" value="1"/>
</dbReference>
<reference evidence="9" key="2">
    <citation type="submission" date="2022-01" db="EMBL/GenBank/DDBJ databases">
        <authorList>
            <person name="Hirooka S."/>
            <person name="Miyagishima S.Y."/>
        </authorList>
    </citation>
    <scope>NUCLEOTIDE SEQUENCE</scope>
    <source>
        <strain evidence="9">NBRC 102759</strain>
    </source>
</reference>
<evidence type="ECO:0000256" key="7">
    <source>
        <dbReference type="ARBA" id="ARBA00048045"/>
    </source>
</evidence>
<dbReference type="PANTHER" id="PTHR11079">
    <property type="entry name" value="CYTOSINE DEAMINASE FAMILY MEMBER"/>
    <property type="match status" value="1"/>
</dbReference>
<dbReference type="GO" id="GO:0002100">
    <property type="term" value="P:tRNA wobble adenosine to inosine editing"/>
    <property type="evidence" value="ECO:0007669"/>
    <property type="project" value="InterPro"/>
</dbReference>
<keyword evidence="4" id="KW-0479">Metal-binding</keyword>
<name>A0A9C7PWG1_9RHOD</name>
<accession>A0A9C7PWG1</accession>
<dbReference type="AlphaFoldDB" id="A0A9C7PWG1"/>
<dbReference type="Gene3D" id="3.40.140.10">
    <property type="entry name" value="Cytidine Deaminase, domain 2"/>
    <property type="match status" value="1"/>
</dbReference>
<gene>
    <name evidence="9" type="ORF">GpartN1_g3839.t1</name>
</gene>
<dbReference type="OrthoDB" id="408702at2759"/>
<sequence>MTVLFVIPQHVATPGWLYQKKRARIVWQKYSNTLVCQSQHEHFMRIALELAKQSFYQREVPIGAVLVNAKGEVIAKGRNQVETTKDPTQHAELQCIQAGAKVCGNWRLLNTTLYSTLEPCAMCLSALQLARVSLVVYGAKDFRLGAIESWYPLVQVDHPFHQITFMGGILEEECAEWIRKFFFNIRRNKSLEIEVEKCHRDDH</sequence>
<dbReference type="InterPro" id="IPR028883">
    <property type="entry name" value="tRNA_aden_deaminase"/>
</dbReference>
<dbReference type="EMBL" id="BQMJ01000029">
    <property type="protein sequence ID" value="GJQ12048.1"/>
    <property type="molecule type" value="Genomic_DNA"/>
</dbReference>
<evidence type="ECO:0000256" key="6">
    <source>
        <dbReference type="ARBA" id="ARBA00022833"/>
    </source>
</evidence>
<evidence type="ECO:0000256" key="3">
    <source>
        <dbReference type="ARBA" id="ARBA00022694"/>
    </source>
</evidence>
<dbReference type="EC" id="3.5.4.33" evidence="2"/>
<dbReference type="PANTHER" id="PTHR11079:SF179">
    <property type="entry name" value="TRNA(ADENINE(34)) DEAMINASE, CHLOROPLASTIC"/>
    <property type="match status" value="1"/>
</dbReference>
<keyword evidence="5" id="KW-0378">Hydrolase</keyword>
<dbReference type="InterPro" id="IPR016193">
    <property type="entry name" value="Cytidine_deaminase-like"/>
</dbReference>
<dbReference type="PROSITE" id="PS51747">
    <property type="entry name" value="CYT_DCMP_DEAMINASES_2"/>
    <property type="match status" value="1"/>
</dbReference>
<dbReference type="HAMAP" id="MF_00972">
    <property type="entry name" value="tRNA_aden_deaminase"/>
    <property type="match status" value="1"/>
</dbReference>
<comment type="catalytic activity">
    <reaction evidence="7">
        <text>adenosine(34) in tRNA + H2O + H(+) = inosine(34) in tRNA + NH4(+)</text>
        <dbReference type="Rhea" id="RHEA:43168"/>
        <dbReference type="Rhea" id="RHEA-COMP:10373"/>
        <dbReference type="Rhea" id="RHEA-COMP:10374"/>
        <dbReference type="ChEBI" id="CHEBI:15377"/>
        <dbReference type="ChEBI" id="CHEBI:15378"/>
        <dbReference type="ChEBI" id="CHEBI:28938"/>
        <dbReference type="ChEBI" id="CHEBI:74411"/>
        <dbReference type="ChEBI" id="CHEBI:82852"/>
        <dbReference type="EC" id="3.5.4.33"/>
    </reaction>
</comment>
<keyword evidence="10" id="KW-1185">Reference proteome</keyword>
<evidence type="ECO:0000259" key="8">
    <source>
        <dbReference type="PROSITE" id="PS51747"/>
    </source>
</evidence>